<dbReference type="InterPro" id="IPR044862">
    <property type="entry name" value="Pro_4_hyd_alph_FE2OG_OXY"/>
</dbReference>
<dbReference type="InterPro" id="IPR045054">
    <property type="entry name" value="P4HA-like"/>
</dbReference>
<dbReference type="PANTHER" id="PTHR10869">
    <property type="entry name" value="PROLYL 4-HYDROXYLASE ALPHA SUBUNIT"/>
    <property type="match status" value="1"/>
</dbReference>
<evidence type="ECO:0000256" key="3">
    <source>
        <dbReference type="ARBA" id="ARBA00022964"/>
    </source>
</evidence>
<keyword evidence="8" id="KW-1185">Reference proteome</keyword>
<evidence type="ECO:0000313" key="7">
    <source>
        <dbReference type="EMBL" id="KAF2070499.1"/>
    </source>
</evidence>
<evidence type="ECO:0000256" key="5">
    <source>
        <dbReference type="ARBA" id="ARBA00023004"/>
    </source>
</evidence>
<dbReference type="GO" id="GO:0005783">
    <property type="term" value="C:endoplasmic reticulum"/>
    <property type="evidence" value="ECO:0007669"/>
    <property type="project" value="TreeGrafter"/>
</dbReference>
<accession>A0A8J4V490</accession>
<evidence type="ECO:0000256" key="1">
    <source>
        <dbReference type="ARBA" id="ARBA00001961"/>
    </source>
</evidence>
<dbReference type="GO" id="GO:0031418">
    <property type="term" value="F:L-ascorbic acid binding"/>
    <property type="evidence" value="ECO:0007669"/>
    <property type="project" value="InterPro"/>
</dbReference>
<evidence type="ECO:0000256" key="4">
    <source>
        <dbReference type="ARBA" id="ARBA00023002"/>
    </source>
</evidence>
<dbReference type="AlphaFoldDB" id="A0A8J4V490"/>
<keyword evidence="3" id="KW-0223">Dioxygenase</keyword>
<dbReference type="InterPro" id="IPR006620">
    <property type="entry name" value="Pro_4_hyd_alph"/>
</dbReference>
<protein>
    <recommendedName>
        <fullName evidence="6">Prolyl 4-hydroxylase alpha subunit domain-containing protein</fullName>
    </recommendedName>
</protein>
<dbReference type="Pfam" id="PF13640">
    <property type="entry name" value="2OG-FeII_Oxy_3"/>
    <property type="match status" value="1"/>
</dbReference>
<dbReference type="GO" id="GO:0005506">
    <property type="term" value="F:iron ion binding"/>
    <property type="evidence" value="ECO:0007669"/>
    <property type="project" value="InterPro"/>
</dbReference>
<evidence type="ECO:0000259" key="6">
    <source>
        <dbReference type="SMART" id="SM00702"/>
    </source>
</evidence>
<comment type="cofactor">
    <cofactor evidence="1">
        <name>L-ascorbate</name>
        <dbReference type="ChEBI" id="CHEBI:38290"/>
    </cofactor>
</comment>
<reference evidence="7" key="1">
    <citation type="submission" date="2020-01" db="EMBL/GenBank/DDBJ databases">
        <title>Development of genomics and gene disruption for Polysphondylium violaceum indicates a role for the polyketide synthase stlB in stalk morphogenesis.</title>
        <authorList>
            <person name="Narita B."/>
            <person name="Kawabe Y."/>
            <person name="Kin K."/>
            <person name="Saito T."/>
            <person name="Gibbs R."/>
            <person name="Kuspa A."/>
            <person name="Muzny D."/>
            <person name="Queller D."/>
            <person name="Richards S."/>
            <person name="Strassman J."/>
            <person name="Sucgang R."/>
            <person name="Worley K."/>
            <person name="Schaap P."/>
        </authorList>
    </citation>
    <scope>NUCLEOTIDE SEQUENCE</scope>
    <source>
        <strain evidence="7">QSvi11</strain>
    </source>
</reference>
<keyword evidence="2" id="KW-0479">Metal-binding</keyword>
<proteinExistence type="predicted"/>
<organism evidence="7 8">
    <name type="scientific">Polysphondylium violaceum</name>
    <dbReference type="NCBI Taxonomy" id="133409"/>
    <lineage>
        <taxon>Eukaryota</taxon>
        <taxon>Amoebozoa</taxon>
        <taxon>Evosea</taxon>
        <taxon>Eumycetozoa</taxon>
        <taxon>Dictyostelia</taxon>
        <taxon>Dictyosteliales</taxon>
        <taxon>Dictyosteliaceae</taxon>
        <taxon>Polysphondylium</taxon>
    </lineage>
</organism>
<dbReference type="EMBL" id="AJWJ01000483">
    <property type="protein sequence ID" value="KAF2070499.1"/>
    <property type="molecule type" value="Genomic_DNA"/>
</dbReference>
<comment type="caution">
    <text evidence="7">The sequence shown here is derived from an EMBL/GenBank/DDBJ whole genome shotgun (WGS) entry which is preliminary data.</text>
</comment>
<keyword evidence="4" id="KW-0560">Oxidoreductase</keyword>
<dbReference type="PANTHER" id="PTHR10869:SF236">
    <property type="entry name" value="PROLYL 4-HYDROXYLASE ALPHA SUBUNIT DOMAIN-CONTAINING PROTEIN"/>
    <property type="match status" value="1"/>
</dbReference>
<dbReference type="OrthoDB" id="16686at2759"/>
<gene>
    <name evidence="7" type="ORF">CYY_008182</name>
</gene>
<name>A0A8J4V490_9MYCE</name>
<dbReference type="GO" id="GO:0004656">
    <property type="term" value="F:procollagen-proline 4-dioxygenase activity"/>
    <property type="evidence" value="ECO:0007669"/>
    <property type="project" value="TreeGrafter"/>
</dbReference>
<evidence type="ECO:0000313" key="8">
    <source>
        <dbReference type="Proteomes" id="UP000695562"/>
    </source>
</evidence>
<dbReference type="Gene3D" id="2.60.120.620">
    <property type="entry name" value="q2cbj1_9rhob like domain"/>
    <property type="match status" value="1"/>
</dbReference>
<dbReference type="SMART" id="SM00702">
    <property type="entry name" value="P4Hc"/>
    <property type="match status" value="1"/>
</dbReference>
<sequence>MEDILKNPLAGKSIEGQVVHSLDFSLDTRLPPDALPIVKTVIKEVEPKVAFVLDNVLSKSECLYLINRGNELGFHQVPGYNQKYRSQDRILVNSVSLSIVVYKRILPFIPNHISTNEGTNSSYASNYLAAPKGEWDINSCNDLWRLCKYGPGGKFLSHYDGIYVKDTYNRSFFTFMIYLNDVPVSGATRFLDKNCDTAKVKIQPKAGSVLVFQHDIWHDGEILNDGEKYIIRSDIMYCKRDDKRDEDSIRKEREARLILNEAIEMEKSDPAKSISLYKKAFALYPPLEKIA</sequence>
<dbReference type="SUPFAM" id="SSF51197">
    <property type="entry name" value="Clavaminate synthase-like"/>
    <property type="match status" value="1"/>
</dbReference>
<evidence type="ECO:0000256" key="2">
    <source>
        <dbReference type="ARBA" id="ARBA00022723"/>
    </source>
</evidence>
<feature type="domain" description="Prolyl 4-hydroxylase alpha subunit" evidence="6">
    <location>
        <begin position="48"/>
        <end position="236"/>
    </location>
</feature>
<keyword evidence="5" id="KW-0408">Iron</keyword>
<dbReference type="Proteomes" id="UP000695562">
    <property type="component" value="Unassembled WGS sequence"/>
</dbReference>